<dbReference type="PANTHER" id="PTHR21503:SF8">
    <property type="entry name" value="F-BOX ASSOCIATED DOMAIN-CONTAINING PROTEIN-RELATED"/>
    <property type="match status" value="1"/>
</dbReference>
<dbReference type="PANTHER" id="PTHR21503">
    <property type="entry name" value="F-BOX-CONTAINING HYPOTHETICAL PROTEIN C.ELEGANS"/>
    <property type="match status" value="1"/>
</dbReference>
<sequence length="190" mass="22902">MSYRFIPSVETVRFMNKPVRTEDVEEFIRIHPQLKNVSIEEGLIGHISPISSLYEMERVVLCYFPHSFLHFLQHFKGKIAVFFNEAEEHCYTFLEKWFRGEYSDNLRHVMIQLPLFDHFNDDVYTRFGGKPWNTKTMPKWYPHNEKTYCYEFWTRSFLSCENTFYKKRESDGRIAMLKVTGRRLILLSMG</sequence>
<evidence type="ECO:0000313" key="2">
    <source>
        <dbReference type="WBParaSite" id="Csp11.Scaffold629.g9023.t1"/>
    </source>
</evidence>
<evidence type="ECO:0000313" key="1">
    <source>
        <dbReference type="Proteomes" id="UP000095282"/>
    </source>
</evidence>
<accession>A0A1I7UG97</accession>
<keyword evidence="1" id="KW-1185">Reference proteome</keyword>
<dbReference type="AlphaFoldDB" id="A0A1I7UG97"/>
<reference evidence="2" key="1">
    <citation type="submission" date="2016-11" db="UniProtKB">
        <authorList>
            <consortium name="WormBaseParasite"/>
        </authorList>
    </citation>
    <scope>IDENTIFICATION</scope>
</reference>
<dbReference type="Proteomes" id="UP000095282">
    <property type="component" value="Unplaced"/>
</dbReference>
<name>A0A1I7UG97_9PELO</name>
<dbReference type="WBParaSite" id="Csp11.Scaffold629.g9023.t1">
    <property type="protein sequence ID" value="Csp11.Scaffold629.g9023.t1"/>
    <property type="gene ID" value="Csp11.Scaffold629.g9023"/>
</dbReference>
<dbReference type="eggNOG" id="ENOG502TJ8I">
    <property type="taxonomic scope" value="Eukaryota"/>
</dbReference>
<proteinExistence type="predicted"/>
<protein>
    <submittedName>
        <fullName evidence="2">FBA_2 domain-containing protein</fullName>
    </submittedName>
</protein>
<organism evidence="1 2">
    <name type="scientific">Caenorhabditis tropicalis</name>
    <dbReference type="NCBI Taxonomy" id="1561998"/>
    <lineage>
        <taxon>Eukaryota</taxon>
        <taxon>Metazoa</taxon>
        <taxon>Ecdysozoa</taxon>
        <taxon>Nematoda</taxon>
        <taxon>Chromadorea</taxon>
        <taxon>Rhabditida</taxon>
        <taxon>Rhabditina</taxon>
        <taxon>Rhabditomorpha</taxon>
        <taxon>Rhabditoidea</taxon>
        <taxon>Rhabditidae</taxon>
        <taxon>Peloderinae</taxon>
        <taxon>Caenorhabditis</taxon>
    </lineage>
</organism>